<dbReference type="Gene3D" id="3.30.450.20">
    <property type="entry name" value="PAS domain"/>
    <property type="match status" value="1"/>
</dbReference>
<organism evidence="2">
    <name type="scientific">hydrothermal vent metagenome</name>
    <dbReference type="NCBI Taxonomy" id="652676"/>
    <lineage>
        <taxon>unclassified sequences</taxon>
        <taxon>metagenomes</taxon>
        <taxon>ecological metagenomes</taxon>
    </lineage>
</organism>
<dbReference type="InterPro" id="IPR035965">
    <property type="entry name" value="PAS-like_dom_sf"/>
</dbReference>
<dbReference type="SUPFAM" id="SSF55785">
    <property type="entry name" value="PYP-like sensor domain (PAS domain)"/>
    <property type="match status" value="1"/>
</dbReference>
<proteinExistence type="predicted"/>
<dbReference type="AlphaFoldDB" id="A0A3B0S8X5"/>
<evidence type="ECO:0000259" key="1">
    <source>
        <dbReference type="Pfam" id="PF08447"/>
    </source>
</evidence>
<accession>A0A3B0S8X5</accession>
<dbReference type="Pfam" id="PF08447">
    <property type="entry name" value="PAS_3"/>
    <property type="match status" value="1"/>
</dbReference>
<dbReference type="InterPro" id="IPR000014">
    <property type="entry name" value="PAS"/>
</dbReference>
<dbReference type="CDD" id="cd00130">
    <property type="entry name" value="PAS"/>
    <property type="match status" value="1"/>
</dbReference>
<sequence length="177" mass="20213">MTLRSVTPIDEEAFFGKEEIIVSKTDLKGNLIYANDVFCRVAEMTTREVIGQPHNIIRHPDMPRAVFKLLWDTIQGGSEIFAYVKNMSKTGKYYWVLAHVTPSANENGEVIGFHSNRRFPDRSEVDKISRIYQSLSDEEKKHRNSKDGLKAGVALLQDILDEQGMTYSEFIWSLRGA</sequence>
<evidence type="ECO:0000313" key="2">
    <source>
        <dbReference type="EMBL" id="VAV97316.1"/>
    </source>
</evidence>
<dbReference type="InterPro" id="IPR013655">
    <property type="entry name" value="PAS_fold_3"/>
</dbReference>
<dbReference type="NCBIfam" id="TIGR00229">
    <property type="entry name" value="sensory_box"/>
    <property type="match status" value="1"/>
</dbReference>
<reference evidence="2" key="1">
    <citation type="submission" date="2018-06" db="EMBL/GenBank/DDBJ databases">
        <authorList>
            <person name="Zhirakovskaya E."/>
        </authorList>
    </citation>
    <scope>NUCLEOTIDE SEQUENCE</scope>
</reference>
<dbReference type="EMBL" id="UOEJ01000087">
    <property type="protein sequence ID" value="VAV97316.1"/>
    <property type="molecule type" value="Genomic_DNA"/>
</dbReference>
<gene>
    <name evidence="2" type="ORF">MNBD_ALPHA01-1785</name>
</gene>
<feature type="domain" description="PAS fold-3" evidence="1">
    <location>
        <begin position="32"/>
        <end position="114"/>
    </location>
</feature>
<name>A0A3B0S8X5_9ZZZZ</name>
<protein>
    <submittedName>
        <fullName evidence="2">Putative sensor (PAS) domain for methyl-accepting chemotaxis sensory transducer</fullName>
    </submittedName>
</protein>